<dbReference type="WBParaSite" id="EgrG_001113100">
    <property type="protein sequence ID" value="EgrG_001113100"/>
    <property type="gene ID" value="EgrG_001113100"/>
</dbReference>
<protein>
    <submittedName>
        <fullName evidence="2 4">Expressed protein</fullName>
    </submittedName>
</protein>
<name>A0A068WS44_ECHGR</name>
<sequence length="170" mass="18864">MQHFLVNSILLLVALLPVAILGYGSTVESIIDSILKDAPEYLSTNGAKFHVESVGSLVRSCSFIFYDILFNGEVTYTLSTCINATQLILISIMPLVDKVMIGLTKLDISVQVTKAVRPEVKVELSAPVFEKAYVKKWFFTLPADPFVSQIISQAKKMLEIELRAFIYALS</sequence>
<dbReference type="OrthoDB" id="6301656at2759"/>
<organism evidence="2">
    <name type="scientific">Echinococcus granulosus</name>
    <name type="common">Hydatid tapeworm</name>
    <dbReference type="NCBI Taxonomy" id="6210"/>
    <lineage>
        <taxon>Eukaryota</taxon>
        <taxon>Metazoa</taxon>
        <taxon>Spiralia</taxon>
        <taxon>Lophotrochozoa</taxon>
        <taxon>Platyhelminthes</taxon>
        <taxon>Cestoda</taxon>
        <taxon>Eucestoda</taxon>
        <taxon>Cyclophyllidea</taxon>
        <taxon>Taeniidae</taxon>
        <taxon>Echinococcus</taxon>
        <taxon>Echinococcus granulosus group</taxon>
    </lineage>
</organism>
<dbReference type="Proteomes" id="UP000492820">
    <property type="component" value="Unassembled WGS sequence"/>
</dbReference>
<accession>A0A068WS44</accession>
<proteinExistence type="predicted"/>
<feature type="chain" id="PRO_5036289527" evidence="1">
    <location>
        <begin position="27"/>
        <end position="170"/>
    </location>
</feature>
<evidence type="ECO:0000313" key="2">
    <source>
        <dbReference type="EMBL" id="CDS20460.1"/>
    </source>
</evidence>
<feature type="signal peptide" evidence="1">
    <location>
        <begin position="1"/>
        <end position="26"/>
    </location>
</feature>
<evidence type="ECO:0000313" key="3">
    <source>
        <dbReference type="Proteomes" id="UP000492820"/>
    </source>
</evidence>
<keyword evidence="1" id="KW-0732">Signal</keyword>
<reference evidence="4" key="3">
    <citation type="submission" date="2020-10" db="UniProtKB">
        <authorList>
            <consortium name="WormBaseParasite"/>
        </authorList>
    </citation>
    <scope>IDENTIFICATION</scope>
</reference>
<reference evidence="2 3" key="1">
    <citation type="journal article" date="2013" name="Nature">
        <title>The genomes of four tapeworm species reveal adaptations to parasitism.</title>
        <authorList>
            <person name="Tsai I.J."/>
            <person name="Zarowiecki M."/>
            <person name="Holroyd N."/>
            <person name="Garciarrubio A."/>
            <person name="Sanchez-Flores A."/>
            <person name="Brooks K.L."/>
            <person name="Tracey A."/>
            <person name="Bobes R.J."/>
            <person name="Fragoso G."/>
            <person name="Sciutto E."/>
            <person name="Aslett M."/>
            <person name="Beasley H."/>
            <person name="Bennett H.M."/>
            <person name="Cai J."/>
            <person name="Camicia F."/>
            <person name="Clark R."/>
            <person name="Cucher M."/>
            <person name="De Silva N."/>
            <person name="Day T.A."/>
            <person name="Deplazes P."/>
            <person name="Estrada K."/>
            <person name="Fernandez C."/>
            <person name="Holland P.W."/>
            <person name="Hou J."/>
            <person name="Hu S."/>
            <person name="Huckvale T."/>
            <person name="Hung S.S."/>
            <person name="Kamenetzky L."/>
            <person name="Keane J.A."/>
            <person name="Kiss F."/>
            <person name="Koziol U."/>
            <person name="Lambert O."/>
            <person name="Liu K."/>
            <person name="Luo X."/>
            <person name="Luo Y."/>
            <person name="Macchiaroli N."/>
            <person name="Nichol S."/>
            <person name="Paps J."/>
            <person name="Parkinson J."/>
            <person name="Pouchkina-Stantcheva N."/>
            <person name="Riddiford N."/>
            <person name="Rosenzvit M."/>
            <person name="Salinas G."/>
            <person name="Wasmuth J.D."/>
            <person name="Zamanian M."/>
            <person name="Zheng Y."/>
            <person name="Cai X."/>
            <person name="Soberon X."/>
            <person name="Olson P.D."/>
            <person name="Laclette J.P."/>
            <person name="Brehm K."/>
            <person name="Berriman M."/>
            <person name="Garciarrubio A."/>
            <person name="Bobes R.J."/>
            <person name="Fragoso G."/>
            <person name="Sanchez-Flores A."/>
            <person name="Estrada K."/>
            <person name="Cevallos M.A."/>
            <person name="Morett E."/>
            <person name="Gonzalez V."/>
            <person name="Portillo T."/>
            <person name="Ochoa-Leyva A."/>
            <person name="Jose M.V."/>
            <person name="Sciutto E."/>
            <person name="Landa A."/>
            <person name="Jimenez L."/>
            <person name="Valdes V."/>
            <person name="Carrero J.C."/>
            <person name="Larralde C."/>
            <person name="Morales-Montor J."/>
            <person name="Limon-Lason J."/>
            <person name="Soberon X."/>
            <person name="Laclette J.P."/>
        </authorList>
    </citation>
    <scope>NUCLEOTIDE SEQUENCE [LARGE SCALE GENOMIC DNA]</scope>
</reference>
<dbReference type="EMBL" id="LK028581">
    <property type="protein sequence ID" value="CDS20460.1"/>
    <property type="molecule type" value="Genomic_DNA"/>
</dbReference>
<evidence type="ECO:0000256" key="1">
    <source>
        <dbReference type="SAM" id="SignalP"/>
    </source>
</evidence>
<dbReference type="AlphaFoldDB" id="A0A068WS44"/>
<evidence type="ECO:0000313" key="4">
    <source>
        <dbReference type="WBParaSite" id="EgrG_001113100"/>
    </source>
</evidence>
<gene>
    <name evidence="2" type="ORF">EgrG_001113100</name>
</gene>
<reference evidence="2" key="2">
    <citation type="submission" date="2014-06" db="EMBL/GenBank/DDBJ databases">
        <authorList>
            <person name="Aslett M."/>
        </authorList>
    </citation>
    <scope>NUCLEOTIDE SEQUENCE</scope>
</reference>